<feature type="compositionally biased region" description="Basic residues" evidence="1">
    <location>
        <begin position="540"/>
        <end position="560"/>
    </location>
</feature>
<feature type="region of interest" description="Disordered" evidence="1">
    <location>
        <begin position="121"/>
        <end position="152"/>
    </location>
</feature>
<proteinExistence type="predicted"/>
<feature type="region of interest" description="Disordered" evidence="1">
    <location>
        <begin position="528"/>
        <end position="578"/>
    </location>
</feature>
<accession>A0AAD1UDD1</accession>
<evidence type="ECO:0000313" key="2">
    <source>
        <dbReference type="EMBL" id="CAI2363334.1"/>
    </source>
</evidence>
<feature type="compositionally biased region" description="Basic and acidic residues" evidence="1">
    <location>
        <begin position="140"/>
        <end position="152"/>
    </location>
</feature>
<organism evidence="2 3">
    <name type="scientific">Euplotes crassus</name>
    <dbReference type="NCBI Taxonomy" id="5936"/>
    <lineage>
        <taxon>Eukaryota</taxon>
        <taxon>Sar</taxon>
        <taxon>Alveolata</taxon>
        <taxon>Ciliophora</taxon>
        <taxon>Intramacronucleata</taxon>
        <taxon>Spirotrichea</taxon>
        <taxon>Hypotrichia</taxon>
        <taxon>Euplotida</taxon>
        <taxon>Euplotidae</taxon>
        <taxon>Moneuplotes</taxon>
    </lineage>
</organism>
<evidence type="ECO:0000256" key="1">
    <source>
        <dbReference type="SAM" id="MobiDB-lite"/>
    </source>
</evidence>
<dbReference type="AlphaFoldDB" id="A0AAD1UDD1"/>
<reference evidence="2" key="1">
    <citation type="submission" date="2023-07" db="EMBL/GenBank/DDBJ databases">
        <authorList>
            <consortium name="AG Swart"/>
            <person name="Singh M."/>
            <person name="Singh A."/>
            <person name="Seah K."/>
            <person name="Emmerich C."/>
        </authorList>
    </citation>
    <scope>NUCLEOTIDE SEQUENCE</scope>
    <source>
        <strain evidence="2">DP1</strain>
    </source>
</reference>
<protein>
    <submittedName>
        <fullName evidence="2">Uncharacterized protein</fullName>
    </submittedName>
</protein>
<comment type="caution">
    <text evidence="2">The sequence shown here is derived from an EMBL/GenBank/DDBJ whole genome shotgun (WGS) entry which is preliminary data.</text>
</comment>
<keyword evidence="3" id="KW-1185">Reference proteome</keyword>
<sequence>MEDGKLCSCCSPDLKISWRSCAACDFTILIYFYRKNLKNNKYQQCDESFETQKHGCQNINKMVPEIDFDNATTREIRNYLEKERKDLKLDELDQSSNTEEDHHNISKISSKLKRDIIKKHSLQASKRNKSTNSKNNSQLRKPDVCVRTQRTDEPEIDMATSLTMRNNNNEYRKKKLAPLPSKNTFDEYGQLTSNFPYSTRDLNYEEPDLGPKSFIFNIRDTKNSQRITNNCLQSYRTERAKTCNSRSNINMCKKKKDIEIIQPARLIEKEKAKFSIAKKDNLLISEMRNQISSMRNEFMTAIKDIKNSVENYSTIHEKSSRFEPSATGQSYQISKPIFENFTLDDECNKPVVEKSSNESFMKKSSVEARSSSVQNNHKTLFYKHAFNKENSDPNQDTVPSVESQEIPCSRCVTIVGNIFLQTFQGIIESLACNSTQAHGVDFSVLEAQADQIKESIHRLKQVSTKVEARKTLSPYSGLSKKKLMGTNPVTLPALEKGERQEIYCHNNIDTKIPHMSLQKMYSKCTDSKNFDNKGNQSLRNIKKKPKKSKKDRKGSKKQKISRNLVEQNQWASRVFKQR</sequence>
<evidence type="ECO:0000313" key="3">
    <source>
        <dbReference type="Proteomes" id="UP001295684"/>
    </source>
</evidence>
<name>A0AAD1UDD1_EUPCR</name>
<gene>
    <name evidence="2" type="ORF">ECRASSUSDP1_LOCUS4665</name>
</gene>
<dbReference type="Proteomes" id="UP001295684">
    <property type="component" value="Unassembled WGS sequence"/>
</dbReference>
<dbReference type="EMBL" id="CAMPGE010004483">
    <property type="protein sequence ID" value="CAI2363334.1"/>
    <property type="molecule type" value="Genomic_DNA"/>
</dbReference>
<feature type="region of interest" description="Disordered" evidence="1">
    <location>
        <begin position="91"/>
        <end position="110"/>
    </location>
</feature>